<proteinExistence type="predicted"/>
<dbReference type="EMBL" id="BAABEO010000031">
    <property type="protein sequence ID" value="GAA3700725.1"/>
    <property type="molecule type" value="Genomic_DNA"/>
</dbReference>
<evidence type="ECO:0000313" key="2">
    <source>
        <dbReference type="Proteomes" id="UP001500752"/>
    </source>
</evidence>
<evidence type="ECO:0000313" key="1">
    <source>
        <dbReference type="EMBL" id="GAA3700725.1"/>
    </source>
</evidence>
<organism evidence="1 2">
    <name type="scientific">Arthrobacter ginkgonis</name>
    <dbReference type="NCBI Taxonomy" id="1630594"/>
    <lineage>
        <taxon>Bacteria</taxon>
        <taxon>Bacillati</taxon>
        <taxon>Actinomycetota</taxon>
        <taxon>Actinomycetes</taxon>
        <taxon>Micrococcales</taxon>
        <taxon>Micrococcaceae</taxon>
        <taxon>Arthrobacter</taxon>
    </lineage>
</organism>
<accession>A0ABP7D7J1</accession>
<dbReference type="Proteomes" id="UP001500752">
    <property type="component" value="Unassembled WGS sequence"/>
</dbReference>
<dbReference type="CDD" id="cd12913">
    <property type="entry name" value="PDC1_MCP_like"/>
    <property type="match status" value="1"/>
</dbReference>
<sequence>MSSQDLAEAAVESIAGWLNALYQDLGSLSGEVGRLLEAALGGRTRVTTRDLAGLRERSTDFLVSHPDVVGAGVIFSVAWIKDTEGVLEWWVRDERNQIDKLGFDLAPEGNSFYDYEQLPWFSDAARTGQPTIAGPYVDYLGFNEYIVTCTVPCYVRGEFIGVAGCDLRVRDLEHVFIPMIRPVPGDAALVNGNEDRVILGNSGRFLVGERIKSRPEGFRMVPLPVPHLNLGLLRGTQS</sequence>
<evidence type="ECO:0008006" key="3">
    <source>
        <dbReference type="Google" id="ProtNLM"/>
    </source>
</evidence>
<dbReference type="RefSeq" id="WP_345153929.1">
    <property type="nucleotide sequence ID" value="NZ_BAABEO010000031.1"/>
</dbReference>
<comment type="caution">
    <text evidence="1">The sequence shown here is derived from an EMBL/GenBank/DDBJ whole genome shotgun (WGS) entry which is preliminary data.</text>
</comment>
<reference evidence="2" key="1">
    <citation type="journal article" date="2019" name="Int. J. Syst. Evol. Microbiol.">
        <title>The Global Catalogue of Microorganisms (GCM) 10K type strain sequencing project: providing services to taxonomists for standard genome sequencing and annotation.</title>
        <authorList>
            <consortium name="The Broad Institute Genomics Platform"/>
            <consortium name="The Broad Institute Genome Sequencing Center for Infectious Disease"/>
            <person name="Wu L."/>
            <person name="Ma J."/>
        </authorList>
    </citation>
    <scope>NUCLEOTIDE SEQUENCE [LARGE SCALE GENOMIC DNA]</scope>
    <source>
        <strain evidence="2">JCM 30742</strain>
    </source>
</reference>
<keyword evidence="2" id="KW-1185">Reference proteome</keyword>
<gene>
    <name evidence="1" type="ORF">GCM10023081_41650</name>
</gene>
<protein>
    <recommendedName>
        <fullName evidence="3">Cache domain-containing protein</fullName>
    </recommendedName>
</protein>
<dbReference type="Gene3D" id="3.30.450.20">
    <property type="entry name" value="PAS domain"/>
    <property type="match status" value="1"/>
</dbReference>
<name>A0ABP7D7J1_9MICC</name>
<dbReference type="Pfam" id="PF22673">
    <property type="entry name" value="MCP-like_PDC_1"/>
    <property type="match status" value="1"/>
</dbReference>